<gene>
    <name evidence="1" type="ORF">MTR67_050795</name>
</gene>
<accession>A0AAF1A1V3</accession>
<evidence type="ECO:0008006" key="3">
    <source>
        <dbReference type="Google" id="ProtNLM"/>
    </source>
</evidence>
<reference evidence="1" key="1">
    <citation type="submission" date="2023-08" db="EMBL/GenBank/DDBJ databases">
        <title>A de novo genome assembly of Solanum verrucosum Schlechtendal, a Mexican diploid species geographically isolated from the other diploid A-genome species in potato relatives.</title>
        <authorList>
            <person name="Hosaka K."/>
        </authorList>
    </citation>
    <scope>NUCLEOTIDE SEQUENCE</scope>
    <source>
        <tissue evidence="1">Young leaves</tissue>
    </source>
</reference>
<dbReference type="AlphaFoldDB" id="A0AAF1A1V3"/>
<organism evidence="1 2">
    <name type="scientific">Solanum verrucosum</name>
    <dbReference type="NCBI Taxonomy" id="315347"/>
    <lineage>
        <taxon>Eukaryota</taxon>
        <taxon>Viridiplantae</taxon>
        <taxon>Streptophyta</taxon>
        <taxon>Embryophyta</taxon>
        <taxon>Tracheophyta</taxon>
        <taxon>Spermatophyta</taxon>
        <taxon>Magnoliopsida</taxon>
        <taxon>eudicotyledons</taxon>
        <taxon>Gunneridae</taxon>
        <taxon>Pentapetalae</taxon>
        <taxon>asterids</taxon>
        <taxon>lamiids</taxon>
        <taxon>Solanales</taxon>
        <taxon>Solanaceae</taxon>
        <taxon>Solanoideae</taxon>
        <taxon>Solaneae</taxon>
        <taxon>Solanum</taxon>
    </lineage>
</organism>
<keyword evidence="2" id="KW-1185">Reference proteome</keyword>
<proteinExistence type="predicted"/>
<dbReference type="Proteomes" id="UP001234989">
    <property type="component" value="Chromosome 12"/>
</dbReference>
<protein>
    <recommendedName>
        <fullName evidence="3">Gag-pol polyprotein</fullName>
    </recommendedName>
</protein>
<sequence>MLSQVVTNQVRQQRGVRQDVANMSRIREFLRMNPPSFTSSSFTEDPENFVKEIQKAFEIMHVTDVERVEIDTYQLKGVARIWFDQWKKCMGDPSLIIPTEDIGINDSLSYEEIPV</sequence>
<evidence type="ECO:0000313" key="2">
    <source>
        <dbReference type="Proteomes" id="UP001234989"/>
    </source>
</evidence>
<name>A0AAF1A1V3_SOLVR</name>
<evidence type="ECO:0000313" key="1">
    <source>
        <dbReference type="EMBL" id="WMV57410.1"/>
    </source>
</evidence>
<dbReference type="EMBL" id="CP133623">
    <property type="protein sequence ID" value="WMV57410.1"/>
    <property type="molecule type" value="Genomic_DNA"/>
</dbReference>